<keyword evidence="4" id="KW-0067">ATP-binding</keyword>
<dbReference type="AlphaFoldDB" id="A0AAE0BLZ7"/>
<feature type="compositionally biased region" description="Basic and acidic residues" evidence="5">
    <location>
        <begin position="23"/>
        <end position="35"/>
    </location>
</feature>
<dbReference type="GO" id="GO:0005737">
    <property type="term" value="C:cytoplasm"/>
    <property type="evidence" value="ECO:0007669"/>
    <property type="project" value="TreeGrafter"/>
</dbReference>
<comment type="caution">
    <text evidence="7">The sequence shown here is derived from an EMBL/GenBank/DDBJ whole genome shotgun (WGS) entry which is preliminary data.</text>
</comment>
<dbReference type="PANTHER" id="PTHR11042:SF189">
    <property type="entry name" value="PROTEIN KINASE DOMAIN-CONTAINING PROTEIN"/>
    <property type="match status" value="1"/>
</dbReference>
<dbReference type="GO" id="GO:0004672">
    <property type="term" value="F:protein kinase activity"/>
    <property type="evidence" value="ECO:0007669"/>
    <property type="project" value="InterPro"/>
</dbReference>
<evidence type="ECO:0000256" key="5">
    <source>
        <dbReference type="SAM" id="MobiDB-lite"/>
    </source>
</evidence>
<keyword evidence="1" id="KW-0808">Transferase</keyword>
<dbReference type="SMART" id="SM00220">
    <property type="entry name" value="S_TKc"/>
    <property type="match status" value="1"/>
</dbReference>
<evidence type="ECO:0000313" key="7">
    <source>
        <dbReference type="EMBL" id="KAK3238439.1"/>
    </source>
</evidence>
<evidence type="ECO:0000256" key="2">
    <source>
        <dbReference type="ARBA" id="ARBA00022741"/>
    </source>
</evidence>
<feature type="region of interest" description="Disordered" evidence="5">
    <location>
        <begin position="1"/>
        <end position="66"/>
    </location>
</feature>
<dbReference type="Gene3D" id="3.30.200.20">
    <property type="entry name" value="Phosphorylase Kinase, domain 1"/>
    <property type="match status" value="1"/>
</dbReference>
<name>A0AAE0BLZ7_9CHLO</name>
<dbReference type="InterPro" id="IPR000719">
    <property type="entry name" value="Prot_kinase_dom"/>
</dbReference>
<keyword evidence="8" id="KW-1185">Reference proteome</keyword>
<dbReference type="GO" id="GO:0005524">
    <property type="term" value="F:ATP binding"/>
    <property type="evidence" value="ECO:0007669"/>
    <property type="project" value="UniProtKB-KW"/>
</dbReference>
<keyword evidence="3" id="KW-0418">Kinase</keyword>
<reference evidence="7 8" key="1">
    <citation type="journal article" date="2015" name="Genome Biol. Evol.">
        <title>Comparative Genomics of a Bacterivorous Green Alga Reveals Evolutionary Causalities and Consequences of Phago-Mixotrophic Mode of Nutrition.</title>
        <authorList>
            <person name="Burns J.A."/>
            <person name="Paasch A."/>
            <person name="Narechania A."/>
            <person name="Kim E."/>
        </authorList>
    </citation>
    <scope>NUCLEOTIDE SEQUENCE [LARGE SCALE GENOMIC DNA]</scope>
    <source>
        <strain evidence="7 8">PLY_AMNH</strain>
    </source>
</reference>
<dbReference type="SUPFAM" id="SSF56112">
    <property type="entry name" value="Protein kinase-like (PK-like)"/>
    <property type="match status" value="1"/>
</dbReference>
<dbReference type="InterPro" id="IPR011009">
    <property type="entry name" value="Kinase-like_dom_sf"/>
</dbReference>
<dbReference type="PROSITE" id="PS50011">
    <property type="entry name" value="PROTEIN_KINASE_DOM"/>
    <property type="match status" value="1"/>
</dbReference>
<evidence type="ECO:0000256" key="3">
    <source>
        <dbReference type="ARBA" id="ARBA00022777"/>
    </source>
</evidence>
<protein>
    <recommendedName>
        <fullName evidence="6">Protein kinase domain-containing protein</fullName>
    </recommendedName>
</protein>
<keyword evidence="2" id="KW-0547">Nucleotide-binding</keyword>
<evidence type="ECO:0000259" key="6">
    <source>
        <dbReference type="PROSITE" id="PS50011"/>
    </source>
</evidence>
<evidence type="ECO:0000313" key="8">
    <source>
        <dbReference type="Proteomes" id="UP001190700"/>
    </source>
</evidence>
<feature type="domain" description="Protein kinase" evidence="6">
    <location>
        <begin position="171"/>
        <end position="459"/>
    </location>
</feature>
<organism evidence="7 8">
    <name type="scientific">Cymbomonas tetramitiformis</name>
    <dbReference type="NCBI Taxonomy" id="36881"/>
    <lineage>
        <taxon>Eukaryota</taxon>
        <taxon>Viridiplantae</taxon>
        <taxon>Chlorophyta</taxon>
        <taxon>Pyramimonadophyceae</taxon>
        <taxon>Pyramimonadales</taxon>
        <taxon>Pyramimonadaceae</taxon>
        <taxon>Cymbomonas</taxon>
    </lineage>
</organism>
<dbReference type="Pfam" id="PF00069">
    <property type="entry name" value="Pkinase"/>
    <property type="match status" value="1"/>
</dbReference>
<sequence length="463" mass="51233">MEFSLSRLPSSQALDFDNPLSEQESHMQTRKKLPERPSPACVLDSMMLESPSSSCTPGSPVGHKQVDSVPEAALSEAPSLEARTRQALAEMDVSPTSPSTPHSPPLPTIFSAWGASNTTSPESANAAFSHCPEAPKQRSRLNRMGSLMHTKLLTTTKLQRSCSIFLFENHFEFLQIMGRGAYSEVYKVRHHLTGELYAVKKSSRPFDGRADRQRMLREVRTVNDLPESDRIVKYYRGWQQDGFFYMQMEFCAGGCMRAWLDRLQTPLAERAIWTIAAQVCEGLHLIHSCGEVHLDIKPANLLFSLTGEVKIGDFGTALTSADVKNGEGEEGDCIYLAPEVLTHNQYTPAADMFSFGLVLLELAAMLGTNSLHQGKRATPIVLPQNGDLWHMLREDRVGEAWEHLKPSSHLFGQSHDADADLRMPGASSELCMVVQCLLSCRAESRPTAQEIISSANEMLQAGL</sequence>
<dbReference type="Gene3D" id="1.10.510.10">
    <property type="entry name" value="Transferase(Phosphotransferase) domain 1"/>
    <property type="match status" value="1"/>
</dbReference>
<dbReference type="PANTHER" id="PTHR11042">
    <property type="entry name" value="EUKARYOTIC TRANSLATION INITIATION FACTOR 2-ALPHA KINASE EIF2-ALPHA KINASE -RELATED"/>
    <property type="match status" value="1"/>
</dbReference>
<evidence type="ECO:0000256" key="4">
    <source>
        <dbReference type="ARBA" id="ARBA00022840"/>
    </source>
</evidence>
<gene>
    <name evidence="7" type="ORF">CYMTET_51547</name>
</gene>
<evidence type="ECO:0000256" key="1">
    <source>
        <dbReference type="ARBA" id="ARBA00022679"/>
    </source>
</evidence>
<dbReference type="GO" id="GO:0005634">
    <property type="term" value="C:nucleus"/>
    <property type="evidence" value="ECO:0007669"/>
    <property type="project" value="TreeGrafter"/>
</dbReference>
<dbReference type="InterPro" id="IPR050339">
    <property type="entry name" value="CC_SR_Kinase"/>
</dbReference>
<dbReference type="EMBL" id="LGRX02034213">
    <property type="protein sequence ID" value="KAK3238439.1"/>
    <property type="molecule type" value="Genomic_DNA"/>
</dbReference>
<dbReference type="Proteomes" id="UP001190700">
    <property type="component" value="Unassembled WGS sequence"/>
</dbReference>
<accession>A0AAE0BLZ7</accession>
<proteinExistence type="predicted"/>